<name>A0A1A2EPH2_MYCSD</name>
<evidence type="ECO:0000259" key="2">
    <source>
        <dbReference type="Pfam" id="PF08237"/>
    </source>
</evidence>
<dbReference type="AlphaFoldDB" id="A0A1A2EPH2"/>
<dbReference type="OrthoDB" id="4761283at2"/>
<evidence type="ECO:0000313" key="3">
    <source>
        <dbReference type="EMBL" id="OBG06010.1"/>
    </source>
</evidence>
<gene>
    <name evidence="3" type="ORF">A5771_09210</name>
</gene>
<dbReference type="Pfam" id="PF08237">
    <property type="entry name" value="PE-PPE"/>
    <property type="match status" value="1"/>
</dbReference>
<feature type="signal peptide" evidence="1">
    <location>
        <begin position="1"/>
        <end position="23"/>
    </location>
</feature>
<sequence length="262" mass="27542">MKKVIFGAALCGAALALAGAAHANADTAADATTQASYDFLYGSTDALVLGPTGIATPSANYISNGIDLYLAPLGYEGTVASSHALTLPNSYEFLDSVPQGEKILIDAILAEYNAGTMGCDDAGVCSDPLTIFTYSQSSLIAAYAQDDLVKAGIPTDALRFVMLGATPGAVPTSMYETEVFNIEGDIYTTHSLTKSWLDLLLGNTNWQDVLYGLAVHNAYMGLTADQIASATSDSVGLTTFNEIPELSFPELFQALFSAFFHV</sequence>
<dbReference type="RefSeq" id="WP_064855214.1">
    <property type="nucleotide sequence ID" value="NZ_LZIM01000090.1"/>
</dbReference>
<organism evidence="3 4">
    <name type="scientific">Mycolicibacter sinensis (strain JDM601)</name>
    <name type="common">Mycobacterium sinense</name>
    <dbReference type="NCBI Taxonomy" id="875328"/>
    <lineage>
        <taxon>Bacteria</taxon>
        <taxon>Bacillati</taxon>
        <taxon>Actinomycetota</taxon>
        <taxon>Actinomycetes</taxon>
        <taxon>Mycobacteriales</taxon>
        <taxon>Mycobacteriaceae</taxon>
        <taxon>Mycolicibacter</taxon>
    </lineage>
</organism>
<evidence type="ECO:0000256" key="1">
    <source>
        <dbReference type="SAM" id="SignalP"/>
    </source>
</evidence>
<feature type="chain" id="PRO_5039383055" evidence="1">
    <location>
        <begin position="24"/>
        <end position="262"/>
    </location>
</feature>
<protein>
    <submittedName>
        <fullName evidence="3">PE family protein</fullName>
    </submittedName>
</protein>
<proteinExistence type="predicted"/>
<dbReference type="Proteomes" id="UP000093985">
    <property type="component" value="Unassembled WGS sequence"/>
</dbReference>
<evidence type="ECO:0000313" key="4">
    <source>
        <dbReference type="Proteomes" id="UP000093985"/>
    </source>
</evidence>
<feature type="domain" description="PE-PPE" evidence="2">
    <location>
        <begin position="89"/>
        <end position="166"/>
    </location>
</feature>
<reference evidence="4" key="1">
    <citation type="submission" date="2016-06" db="EMBL/GenBank/DDBJ databases">
        <authorList>
            <person name="Sutton G."/>
            <person name="Brinkac L."/>
            <person name="Sanka R."/>
            <person name="Adams M."/>
            <person name="Lau E."/>
            <person name="Mehaffy C."/>
            <person name="Tameris M."/>
            <person name="Hatherill M."/>
            <person name="Hanekom W."/>
            <person name="Mahomed H."/>
            <person name="Mcshane H."/>
        </authorList>
    </citation>
    <scope>NUCLEOTIDE SEQUENCE [LARGE SCALE GENOMIC DNA]</scope>
    <source>
        <strain evidence="4">852014-51077_SCH5608930-a</strain>
    </source>
</reference>
<dbReference type="InterPro" id="IPR013228">
    <property type="entry name" value="PE-PPE_C"/>
</dbReference>
<keyword evidence="1" id="KW-0732">Signal</keyword>
<dbReference type="EMBL" id="LZIN01000053">
    <property type="protein sequence ID" value="OBG06010.1"/>
    <property type="molecule type" value="Genomic_DNA"/>
</dbReference>
<accession>A0A1A2EPH2</accession>
<comment type="caution">
    <text evidence="3">The sequence shown here is derived from an EMBL/GenBank/DDBJ whole genome shotgun (WGS) entry which is preliminary data.</text>
</comment>